<keyword evidence="3" id="KW-1185">Reference proteome</keyword>
<dbReference type="Pfam" id="PF13561">
    <property type="entry name" value="adh_short_C2"/>
    <property type="match status" value="1"/>
</dbReference>
<dbReference type="PRINTS" id="PR00081">
    <property type="entry name" value="GDHRDH"/>
</dbReference>
<dbReference type="CDD" id="cd05233">
    <property type="entry name" value="SDR_c"/>
    <property type="match status" value="1"/>
</dbReference>
<gene>
    <name evidence="2" type="ORF">I2488_02405</name>
</gene>
<dbReference type="InterPro" id="IPR036291">
    <property type="entry name" value="NAD(P)-bd_dom_sf"/>
</dbReference>
<dbReference type="PRINTS" id="PR00080">
    <property type="entry name" value="SDRFAMILY"/>
</dbReference>
<dbReference type="PANTHER" id="PTHR42760">
    <property type="entry name" value="SHORT-CHAIN DEHYDROGENASES/REDUCTASES FAMILY MEMBER"/>
    <property type="match status" value="1"/>
</dbReference>
<evidence type="ECO:0000313" key="3">
    <source>
        <dbReference type="Proteomes" id="UP000600799"/>
    </source>
</evidence>
<dbReference type="SUPFAM" id="SSF51735">
    <property type="entry name" value="NAD(P)-binding Rossmann-fold domains"/>
    <property type="match status" value="1"/>
</dbReference>
<dbReference type="Proteomes" id="UP000600799">
    <property type="component" value="Unassembled WGS sequence"/>
</dbReference>
<proteinExistence type="inferred from homology"/>
<dbReference type="InterPro" id="IPR020904">
    <property type="entry name" value="Sc_DH/Rdtase_CS"/>
</dbReference>
<dbReference type="PROSITE" id="PS00061">
    <property type="entry name" value="ADH_SHORT"/>
    <property type="match status" value="1"/>
</dbReference>
<organism evidence="2 3">
    <name type="scientific">Novosphingobium jiangmenense</name>
    <dbReference type="NCBI Taxonomy" id="2791981"/>
    <lineage>
        <taxon>Bacteria</taxon>
        <taxon>Pseudomonadati</taxon>
        <taxon>Pseudomonadota</taxon>
        <taxon>Alphaproteobacteria</taxon>
        <taxon>Sphingomonadales</taxon>
        <taxon>Sphingomonadaceae</taxon>
        <taxon>Novosphingobium</taxon>
    </lineage>
</organism>
<comment type="caution">
    <text evidence="2">The sequence shown here is derived from an EMBL/GenBank/DDBJ whole genome shotgun (WGS) entry which is preliminary data.</text>
</comment>
<evidence type="ECO:0000256" key="1">
    <source>
        <dbReference type="ARBA" id="ARBA00006484"/>
    </source>
</evidence>
<protein>
    <submittedName>
        <fullName evidence="2">SDR family oxidoreductase</fullName>
    </submittedName>
</protein>
<dbReference type="InterPro" id="IPR002347">
    <property type="entry name" value="SDR_fam"/>
</dbReference>
<reference evidence="2 3" key="1">
    <citation type="submission" date="2020-11" db="EMBL/GenBank/DDBJ databases">
        <title>The genome sequence of Novosphingobium sp. 1Y9A.</title>
        <authorList>
            <person name="Liu Y."/>
        </authorList>
    </citation>
    <scope>NUCLEOTIDE SEQUENCE [LARGE SCALE GENOMIC DNA]</scope>
    <source>
        <strain evidence="2 3">1Y9A</strain>
    </source>
</reference>
<sequence>MGPKHDFAGAHVLVTGGTSGIGAATAAAFRDAGAHVTITGTRGDAADYDADLAGFRYLQLDVENKEQIDAVAAALPRLDVLVNNAGIALPSLGFDEWEPEVFERAVQMLLTSAFRMARRTVDLLAQSTIPGGGSVIGIASMSSFFGIPVVPGYGAAKTGLVGLTRTMAAHWGARGVRANAVAAGLTRSGMTAGTFAQDAWTAPTLTRTPLGRLGEAEDIAGAILFLASPAASWITGQTLAVDGGYTISG</sequence>
<comment type="similarity">
    <text evidence="1">Belongs to the short-chain dehydrogenases/reductases (SDR) family.</text>
</comment>
<dbReference type="EMBL" id="JADQDC010000001">
    <property type="protein sequence ID" value="MBF9149848.1"/>
    <property type="molecule type" value="Genomic_DNA"/>
</dbReference>
<name>A0ABS0HCH9_9SPHN</name>
<accession>A0ABS0HCH9</accession>
<dbReference type="Gene3D" id="3.40.50.720">
    <property type="entry name" value="NAD(P)-binding Rossmann-like Domain"/>
    <property type="match status" value="1"/>
</dbReference>
<dbReference type="PANTHER" id="PTHR42760:SF132">
    <property type="entry name" value="SHORT-CHAIN DEHYDROGENASE_REDUCTASE FAMILY PROTEIN"/>
    <property type="match status" value="1"/>
</dbReference>
<evidence type="ECO:0000313" key="2">
    <source>
        <dbReference type="EMBL" id="MBF9149848.1"/>
    </source>
</evidence>